<organism evidence="2 3">
    <name type="scientific">Helianthus annuus</name>
    <name type="common">Common sunflower</name>
    <dbReference type="NCBI Taxonomy" id="4232"/>
    <lineage>
        <taxon>Eukaryota</taxon>
        <taxon>Viridiplantae</taxon>
        <taxon>Streptophyta</taxon>
        <taxon>Embryophyta</taxon>
        <taxon>Tracheophyta</taxon>
        <taxon>Spermatophyta</taxon>
        <taxon>Magnoliopsida</taxon>
        <taxon>eudicotyledons</taxon>
        <taxon>Gunneridae</taxon>
        <taxon>Pentapetalae</taxon>
        <taxon>asterids</taxon>
        <taxon>campanulids</taxon>
        <taxon>Asterales</taxon>
        <taxon>Asteraceae</taxon>
        <taxon>Asteroideae</taxon>
        <taxon>Heliantheae alliance</taxon>
        <taxon>Heliantheae</taxon>
        <taxon>Helianthus</taxon>
    </lineage>
</organism>
<name>A0A9K3IK86_HELAN</name>
<dbReference type="EMBL" id="MNCJ02000322">
    <property type="protein sequence ID" value="KAF5798120.1"/>
    <property type="molecule type" value="Genomic_DNA"/>
</dbReference>
<dbReference type="Proteomes" id="UP000215914">
    <property type="component" value="Unassembled WGS sequence"/>
</dbReference>
<evidence type="ECO:0000256" key="1">
    <source>
        <dbReference type="SAM" id="MobiDB-lite"/>
    </source>
</evidence>
<accession>A0A9K3IK86</accession>
<dbReference type="Gramene" id="mRNA:HanXRQr2_Chr07g0289051">
    <property type="protein sequence ID" value="CDS:HanXRQr2_Chr07g0289051.1"/>
    <property type="gene ID" value="HanXRQr2_Chr07g0289051"/>
</dbReference>
<proteinExistence type="predicted"/>
<sequence length="60" mass="6479">MEEGYRVWGLSPSPSKFGAGRTSSRPPPSPSSPATSRRWRQSKFGGAPLIVCSSLFGIRI</sequence>
<reference evidence="2" key="2">
    <citation type="submission" date="2020-06" db="EMBL/GenBank/DDBJ databases">
        <title>Helianthus annuus Genome sequencing and assembly Release 2.</title>
        <authorList>
            <person name="Gouzy J."/>
            <person name="Langlade N."/>
            <person name="Munos S."/>
        </authorList>
    </citation>
    <scope>NUCLEOTIDE SEQUENCE</scope>
    <source>
        <tissue evidence="2">Leaves</tissue>
    </source>
</reference>
<comment type="caution">
    <text evidence="2">The sequence shown here is derived from an EMBL/GenBank/DDBJ whole genome shotgun (WGS) entry which is preliminary data.</text>
</comment>
<protein>
    <submittedName>
        <fullName evidence="2">Uncharacterized protein</fullName>
    </submittedName>
</protein>
<gene>
    <name evidence="2" type="ORF">HanXRQr2_Chr07g0289051</name>
</gene>
<evidence type="ECO:0000313" key="3">
    <source>
        <dbReference type="Proteomes" id="UP000215914"/>
    </source>
</evidence>
<keyword evidence="3" id="KW-1185">Reference proteome</keyword>
<feature type="region of interest" description="Disordered" evidence="1">
    <location>
        <begin position="1"/>
        <end position="41"/>
    </location>
</feature>
<evidence type="ECO:0000313" key="2">
    <source>
        <dbReference type="EMBL" id="KAF5798120.1"/>
    </source>
</evidence>
<dbReference type="AlphaFoldDB" id="A0A9K3IK86"/>
<reference evidence="2" key="1">
    <citation type="journal article" date="2017" name="Nature">
        <title>The sunflower genome provides insights into oil metabolism, flowering and Asterid evolution.</title>
        <authorList>
            <person name="Badouin H."/>
            <person name="Gouzy J."/>
            <person name="Grassa C.J."/>
            <person name="Murat F."/>
            <person name="Staton S.E."/>
            <person name="Cottret L."/>
            <person name="Lelandais-Briere C."/>
            <person name="Owens G.L."/>
            <person name="Carrere S."/>
            <person name="Mayjonade B."/>
            <person name="Legrand L."/>
            <person name="Gill N."/>
            <person name="Kane N.C."/>
            <person name="Bowers J.E."/>
            <person name="Hubner S."/>
            <person name="Bellec A."/>
            <person name="Berard A."/>
            <person name="Berges H."/>
            <person name="Blanchet N."/>
            <person name="Boniface M.C."/>
            <person name="Brunel D."/>
            <person name="Catrice O."/>
            <person name="Chaidir N."/>
            <person name="Claudel C."/>
            <person name="Donnadieu C."/>
            <person name="Faraut T."/>
            <person name="Fievet G."/>
            <person name="Helmstetter N."/>
            <person name="King M."/>
            <person name="Knapp S.J."/>
            <person name="Lai Z."/>
            <person name="Le Paslier M.C."/>
            <person name="Lippi Y."/>
            <person name="Lorenzon L."/>
            <person name="Mandel J.R."/>
            <person name="Marage G."/>
            <person name="Marchand G."/>
            <person name="Marquand E."/>
            <person name="Bret-Mestries E."/>
            <person name="Morien E."/>
            <person name="Nambeesan S."/>
            <person name="Nguyen T."/>
            <person name="Pegot-Espagnet P."/>
            <person name="Pouilly N."/>
            <person name="Raftis F."/>
            <person name="Sallet E."/>
            <person name="Schiex T."/>
            <person name="Thomas J."/>
            <person name="Vandecasteele C."/>
            <person name="Vares D."/>
            <person name="Vear F."/>
            <person name="Vautrin S."/>
            <person name="Crespi M."/>
            <person name="Mangin B."/>
            <person name="Burke J.M."/>
            <person name="Salse J."/>
            <person name="Munos S."/>
            <person name="Vincourt P."/>
            <person name="Rieseberg L.H."/>
            <person name="Langlade N.B."/>
        </authorList>
    </citation>
    <scope>NUCLEOTIDE SEQUENCE</scope>
    <source>
        <tissue evidence="2">Leaves</tissue>
    </source>
</reference>